<evidence type="ECO:0000313" key="6">
    <source>
        <dbReference type="Proteomes" id="UP000243849"/>
    </source>
</evidence>
<dbReference type="EMBL" id="KF017583">
    <property type="protein sequence ID" value="AGT99223.1"/>
    <property type="molecule type" value="Genomic_DNA"/>
</dbReference>
<dbReference type="GO" id="GO:0019069">
    <property type="term" value="P:viral capsid assembly"/>
    <property type="evidence" value="ECO:0007669"/>
    <property type="project" value="InterPro"/>
</dbReference>
<keyword evidence="4" id="KW-0812">Transmembrane</keyword>
<protein>
    <submittedName>
        <fullName evidence="5">Minor capsid binding protein TRI1</fullName>
    </submittedName>
</protein>
<keyword evidence="3" id="KW-0946">Virion</keyword>
<dbReference type="RefSeq" id="YP_008492968.1">
    <property type="nucleotide sequence ID" value="NC_022233.1"/>
</dbReference>
<evidence type="ECO:0000256" key="1">
    <source>
        <dbReference type="ARBA" id="ARBA00022561"/>
    </source>
</evidence>
<dbReference type="GO" id="GO:0019028">
    <property type="term" value="C:viral capsid"/>
    <property type="evidence" value="ECO:0007669"/>
    <property type="project" value="UniProtKB-KW"/>
</dbReference>
<evidence type="ECO:0000256" key="3">
    <source>
        <dbReference type="ARBA" id="ARBA00022844"/>
    </source>
</evidence>
<organism evidence="5 6">
    <name type="scientific">Suid betaherpesvirus 2</name>
    <dbReference type="NCBI Taxonomy" id="1608255"/>
    <lineage>
        <taxon>Viruses</taxon>
        <taxon>Duplodnaviria</taxon>
        <taxon>Heunggongvirae</taxon>
        <taxon>Peploviricota</taxon>
        <taxon>Herviviricetes</taxon>
        <taxon>Herpesvirales</taxon>
        <taxon>Orthoherpesviridae</taxon>
        <taxon>Betaherpesvirinae</taxon>
        <taxon>Roseolovirus</taxon>
        <taxon>Roseolovirus suidbeta2</taxon>
    </lineage>
</organism>
<dbReference type="GeneID" id="16747418"/>
<evidence type="ECO:0000313" key="5">
    <source>
        <dbReference type="EMBL" id="AGT99223.1"/>
    </source>
</evidence>
<evidence type="ECO:0000256" key="2">
    <source>
        <dbReference type="ARBA" id="ARBA00022562"/>
    </source>
</evidence>
<dbReference type="OrthoDB" id="7409at10239"/>
<gene>
    <name evidence="5" type="primary">U29</name>
</gene>
<keyword evidence="4" id="KW-0472">Membrane</keyword>
<sequence length="285" mass="32377">MDAVKVVNKRGYEDDDSYLNRLFKRERLSSNSFIYCSDNKAITCKVFTPGGTLECEKDNMGMLMFRLDTNTDSPKYLVISLFVLLLKCYNLSAPTMLALKAMYSGSMIETVLNFIDVKRLEDSLHLLGLTNFISTGYNSLVSVVMQGNSYNTLKTEIYGLIIPKEIYVDLDWDSRPGGVKHVYIIILYKYANELVPGVFIGTSHSTNMQVVIDTVRIRFVKDRYSFLSCMSDADSDKGYFGSILRIGYCDFENIRPSTLTYRGSSISVLNFNKIFMDIGSRHSFL</sequence>
<keyword evidence="1" id="KW-0167">Capsid protein</keyword>
<dbReference type="KEGG" id="vg:16747418"/>
<dbReference type="Proteomes" id="UP000243849">
    <property type="component" value="Segment"/>
</dbReference>
<keyword evidence="4" id="KW-1133">Transmembrane helix</keyword>
<keyword evidence="2" id="KW-1048">Host nucleus</keyword>
<keyword evidence="6" id="KW-1185">Reference proteome</keyword>
<dbReference type="InterPro" id="IPR004999">
    <property type="entry name" value="Herpes_1"/>
</dbReference>
<reference evidence="5 6" key="1">
    <citation type="submission" date="2013-05" db="EMBL/GenBank/DDBJ databases">
        <title>Genome organization and molecular characterization of porcine cytomegalovirus.</title>
        <authorList>
            <person name="Gu W."/>
            <person name="Zhou L."/>
            <person name="Ge X."/>
            <person name="Guo X."/>
            <person name="Yang H."/>
        </authorList>
    </citation>
    <scope>NUCLEOTIDE SEQUENCE [LARGE SCALE GENOMIC DNA]</scope>
    <source>
        <strain evidence="5 6">BJ09</strain>
    </source>
</reference>
<feature type="transmembrane region" description="Helical" evidence="4">
    <location>
        <begin position="76"/>
        <end position="99"/>
    </location>
</feature>
<accession>U3GV80</accession>
<dbReference type="Pfam" id="PF03327">
    <property type="entry name" value="Herpes_VP19C"/>
    <property type="match status" value="1"/>
</dbReference>
<proteinExistence type="predicted"/>
<evidence type="ECO:0000256" key="4">
    <source>
        <dbReference type="SAM" id="Phobius"/>
    </source>
</evidence>
<dbReference type="GO" id="GO:0003677">
    <property type="term" value="F:DNA binding"/>
    <property type="evidence" value="ECO:0007669"/>
    <property type="project" value="InterPro"/>
</dbReference>
<name>U3GV80_9BETA</name>